<keyword evidence="3 5" id="KW-1133">Transmembrane helix</keyword>
<comment type="caution">
    <text evidence="7">The sequence shown here is derived from an EMBL/GenBank/DDBJ whole genome shotgun (WGS) entry which is preliminary data.</text>
</comment>
<evidence type="ECO:0000313" key="8">
    <source>
        <dbReference type="Proteomes" id="UP000031668"/>
    </source>
</evidence>
<dbReference type="PANTHER" id="PTHR13715">
    <property type="entry name" value="RYANODINE RECEPTOR AND IP3 RECEPTOR"/>
    <property type="match status" value="1"/>
</dbReference>
<protein>
    <submittedName>
        <fullName evidence="7">Inositol 1,4,5-trisphosphate receptor type 1</fullName>
    </submittedName>
</protein>
<keyword evidence="7" id="KW-0675">Receptor</keyword>
<dbReference type="GO" id="GO:0016020">
    <property type="term" value="C:membrane"/>
    <property type="evidence" value="ECO:0007669"/>
    <property type="project" value="UniProtKB-SubCell"/>
</dbReference>
<dbReference type="OrthoDB" id="6017668at2759"/>
<evidence type="ECO:0000256" key="3">
    <source>
        <dbReference type="ARBA" id="ARBA00022989"/>
    </source>
</evidence>
<proteinExistence type="predicted"/>
<dbReference type="EMBL" id="JWZT01000923">
    <property type="protein sequence ID" value="KII73243.1"/>
    <property type="molecule type" value="Genomic_DNA"/>
</dbReference>
<keyword evidence="2 5" id="KW-0812">Transmembrane</keyword>
<feature type="domain" description="Ion transport" evidence="6">
    <location>
        <begin position="3"/>
        <end position="75"/>
    </location>
</feature>
<accession>A0A0C2JV03</accession>
<dbReference type="AlphaFoldDB" id="A0A0C2JV03"/>
<dbReference type="GO" id="GO:0005216">
    <property type="term" value="F:monoatomic ion channel activity"/>
    <property type="evidence" value="ECO:0007669"/>
    <property type="project" value="InterPro"/>
</dbReference>
<evidence type="ECO:0000256" key="2">
    <source>
        <dbReference type="ARBA" id="ARBA00022692"/>
    </source>
</evidence>
<evidence type="ECO:0000256" key="4">
    <source>
        <dbReference type="ARBA" id="ARBA00023136"/>
    </source>
</evidence>
<dbReference type="InterPro" id="IPR015925">
    <property type="entry name" value="Ryanodine_IP3_receptor"/>
</dbReference>
<evidence type="ECO:0000259" key="6">
    <source>
        <dbReference type="Pfam" id="PF00520"/>
    </source>
</evidence>
<organism evidence="7 8">
    <name type="scientific">Thelohanellus kitauei</name>
    <name type="common">Myxosporean</name>
    <dbReference type="NCBI Taxonomy" id="669202"/>
    <lineage>
        <taxon>Eukaryota</taxon>
        <taxon>Metazoa</taxon>
        <taxon>Cnidaria</taxon>
        <taxon>Myxozoa</taxon>
        <taxon>Myxosporea</taxon>
        <taxon>Bivalvulida</taxon>
        <taxon>Platysporina</taxon>
        <taxon>Myxobolidae</taxon>
        <taxon>Thelohanellus</taxon>
    </lineage>
</organism>
<dbReference type="GO" id="GO:0006816">
    <property type="term" value="P:calcium ion transport"/>
    <property type="evidence" value="ECO:0007669"/>
    <property type="project" value="InterPro"/>
</dbReference>
<keyword evidence="8" id="KW-1185">Reference proteome</keyword>
<feature type="transmembrane region" description="Helical" evidence="5">
    <location>
        <begin position="43"/>
        <end position="65"/>
    </location>
</feature>
<dbReference type="Gene3D" id="1.10.287.70">
    <property type="match status" value="1"/>
</dbReference>
<evidence type="ECO:0000313" key="7">
    <source>
        <dbReference type="EMBL" id="KII73243.1"/>
    </source>
</evidence>
<comment type="subcellular location">
    <subcellularLocation>
        <location evidence="1">Membrane</location>
        <topology evidence="1">Multi-pass membrane protein</topology>
    </subcellularLocation>
</comment>
<name>A0A0C2JV03_THEKT</name>
<dbReference type="Proteomes" id="UP000031668">
    <property type="component" value="Unassembled WGS sequence"/>
</dbReference>
<keyword evidence="4 5" id="KW-0472">Membrane</keyword>
<reference evidence="7 8" key="1">
    <citation type="journal article" date="2014" name="Genome Biol. Evol.">
        <title>The genome of the myxosporean Thelohanellus kitauei shows adaptations to nutrient acquisition within its fish host.</title>
        <authorList>
            <person name="Yang Y."/>
            <person name="Xiong J."/>
            <person name="Zhou Z."/>
            <person name="Huo F."/>
            <person name="Miao W."/>
            <person name="Ran C."/>
            <person name="Liu Y."/>
            <person name="Zhang J."/>
            <person name="Feng J."/>
            <person name="Wang M."/>
            <person name="Wang M."/>
            <person name="Wang L."/>
            <person name="Yao B."/>
        </authorList>
    </citation>
    <scope>NUCLEOTIDE SEQUENCE [LARGE SCALE GENOMIC DNA]</scope>
    <source>
        <strain evidence="7">Wuqing</strain>
    </source>
</reference>
<evidence type="ECO:0000256" key="1">
    <source>
        <dbReference type="ARBA" id="ARBA00004141"/>
    </source>
</evidence>
<dbReference type="PANTHER" id="PTHR13715:SF102">
    <property type="entry name" value="INOSITOL 1,4,5-TRISPHOSPHATE RECEPTOR"/>
    <property type="match status" value="1"/>
</dbReference>
<dbReference type="InterPro" id="IPR005821">
    <property type="entry name" value="Ion_trans_dom"/>
</dbReference>
<gene>
    <name evidence="7" type="ORF">RF11_09831</name>
</gene>
<sequence length="227" mass="26169">MMCTSLFSCIYTVLNRGLRSGGGIGDILLQPSSDNENFTIRFFYDLTFYLVVIVITLNLIFGVIIDTFANLREERSKLDEINKNTCFICGLNRSAFDNKDITFEAHCLYDHNVWSYLYFIVHLNVKETTDFTGPESYVYTMIKKHDLGWFPRLRCVALTQNESDTENNELTNLKKVLAEANTTIISLLQDIKKMKKYALAHRKKEFASYFTGNVSSTTSRLRDLNLD</sequence>
<dbReference type="Pfam" id="PF00520">
    <property type="entry name" value="Ion_trans"/>
    <property type="match status" value="1"/>
</dbReference>
<evidence type="ECO:0000256" key="5">
    <source>
        <dbReference type="SAM" id="Phobius"/>
    </source>
</evidence>